<keyword evidence="1" id="KW-1133">Transmembrane helix</keyword>
<feature type="transmembrane region" description="Helical" evidence="1">
    <location>
        <begin position="75"/>
        <end position="97"/>
    </location>
</feature>
<evidence type="ECO:0000313" key="3">
    <source>
        <dbReference type="Proteomes" id="UP000053370"/>
    </source>
</evidence>
<dbReference type="EMBL" id="DF968181">
    <property type="protein sequence ID" value="GAP40946.1"/>
    <property type="molecule type" value="Genomic_DNA"/>
</dbReference>
<dbReference type="STRING" id="1678840.ATC1_13928"/>
<evidence type="ECO:0000313" key="2">
    <source>
        <dbReference type="EMBL" id="GAP40946.1"/>
    </source>
</evidence>
<dbReference type="Proteomes" id="UP000053370">
    <property type="component" value="Unassembled WGS sequence"/>
</dbReference>
<dbReference type="OrthoDB" id="1494440at2"/>
<gene>
    <name evidence="2" type="ORF">ATC1_13928</name>
</gene>
<accession>A0A0S7BSR3</accession>
<dbReference type="RefSeq" id="WP_062281174.1">
    <property type="nucleotide sequence ID" value="NZ_DF968181.1"/>
</dbReference>
<keyword evidence="1" id="KW-0812">Transmembrane</keyword>
<proteinExistence type="predicted"/>
<protein>
    <submittedName>
        <fullName evidence="2">Uncharacterized protein</fullName>
    </submittedName>
</protein>
<reference evidence="2" key="1">
    <citation type="journal article" date="2015" name="Genome Announc.">
        <title>Draft Genome Sequence of Anaerolineae Strain TC1, a Novel Isolate from a Methanogenic Wastewater Treatment System.</title>
        <authorList>
            <person name="Matsuura N."/>
            <person name="Tourlousse D.M."/>
            <person name="Sun L."/>
            <person name="Toyonaga M."/>
            <person name="Kuroda K."/>
            <person name="Ohashi A."/>
            <person name="Cruz R."/>
            <person name="Yamaguchi T."/>
            <person name="Sekiguchi Y."/>
        </authorList>
    </citation>
    <scope>NUCLEOTIDE SEQUENCE [LARGE SCALE GENOMIC DNA]</scope>
    <source>
        <strain evidence="2">TC1</strain>
    </source>
</reference>
<name>A0A0S7BSR3_9CHLR</name>
<evidence type="ECO:0000256" key="1">
    <source>
        <dbReference type="SAM" id="Phobius"/>
    </source>
</evidence>
<organism evidence="2">
    <name type="scientific">Flexilinea flocculi</name>
    <dbReference type="NCBI Taxonomy" id="1678840"/>
    <lineage>
        <taxon>Bacteria</taxon>
        <taxon>Bacillati</taxon>
        <taxon>Chloroflexota</taxon>
        <taxon>Anaerolineae</taxon>
        <taxon>Anaerolineales</taxon>
        <taxon>Anaerolineaceae</taxon>
        <taxon>Flexilinea</taxon>
    </lineage>
</organism>
<dbReference type="AlphaFoldDB" id="A0A0S7BSR3"/>
<sequence length="108" mass="12411">MAAAYLAIIWNRLEVLSRIQLMSFIAIFVHQYEAYGFPGGEPAITNMVMQPSNLTDCYPLNQNSAIIGNVYLTDIAYLLPMFLSNVIWFGLVLYYCIKRAAEMRKTYR</sequence>
<keyword evidence="1" id="KW-0472">Membrane</keyword>
<keyword evidence="3" id="KW-1185">Reference proteome</keyword>